<sequence>MLDKEGFGKCASLIECDDGFLIGTGKRQWRGEPNPFKPAFFFPPFFLNCEDPFCVHQETFFLDKCAFQAFLNSAQHREEERFVWSRPEKEPYQLQFNLLRKQIESGQLQKGVPYSRRQSIGTIDSGRIFSILRSAFEKRGRGLLYGFWNADDGMLGVTPEKLFVRKDGTIYVDAVAGTRPTPDFKEKESVEHTLVTQGIKEALTPYGEVAVGQTCPIPYGKLLHLYTPIEVKARAEAPFKELVEKLHPTPALGTYPQKEGAAWLMEADRLIPRRRFGAPAGCIIPERGEARCLVAIRSIQWNDGNIEMFAGGGVTDESEVEKEWDEIQSKFQSIEQMLSV</sequence>
<keyword evidence="2" id="KW-0413">Isomerase</keyword>
<dbReference type="SUPFAM" id="SSF56322">
    <property type="entry name" value="ADC synthase"/>
    <property type="match status" value="1"/>
</dbReference>
<keyword evidence="3" id="KW-1185">Reference proteome</keyword>
<evidence type="ECO:0000313" key="2">
    <source>
        <dbReference type="EMBL" id="CRX38135.1"/>
    </source>
</evidence>
<organism evidence="2 3">
    <name type="scientific">Estrella lausannensis</name>
    <dbReference type="NCBI Taxonomy" id="483423"/>
    <lineage>
        <taxon>Bacteria</taxon>
        <taxon>Pseudomonadati</taxon>
        <taxon>Chlamydiota</taxon>
        <taxon>Chlamydiia</taxon>
        <taxon>Parachlamydiales</taxon>
        <taxon>Candidatus Criblamydiaceae</taxon>
        <taxon>Estrella</taxon>
    </lineage>
</organism>
<reference evidence="3" key="1">
    <citation type="submission" date="2015-06" db="EMBL/GenBank/DDBJ databases">
        <authorList>
            <person name="Bertelli C."/>
        </authorList>
    </citation>
    <scope>NUCLEOTIDE SEQUENCE [LARGE SCALE GENOMIC DNA]</scope>
    <source>
        <strain evidence="3">CRIB-30</strain>
    </source>
</reference>
<proteinExistence type="predicted"/>
<accession>A0A0H5E4J4</accession>
<dbReference type="Pfam" id="PF00425">
    <property type="entry name" value="Chorismate_bind"/>
    <property type="match status" value="1"/>
</dbReference>
<dbReference type="PANTHER" id="PTHR42839">
    <property type="entry name" value="ISOCHORISMATE SYNTHASE ENTC"/>
    <property type="match status" value="1"/>
</dbReference>
<dbReference type="EMBL" id="CWGJ01000011">
    <property type="protein sequence ID" value="CRX38135.1"/>
    <property type="molecule type" value="Genomic_DNA"/>
</dbReference>
<protein>
    <submittedName>
        <fullName evidence="2">Putative menaquinone-specific isochorismate synthase</fullName>
        <ecNumber evidence="2">5.4.4.2</ecNumber>
    </submittedName>
</protein>
<evidence type="ECO:0000313" key="3">
    <source>
        <dbReference type="Proteomes" id="UP000220251"/>
    </source>
</evidence>
<dbReference type="PANTHER" id="PTHR42839:SF2">
    <property type="entry name" value="ISOCHORISMATE SYNTHASE ENTC"/>
    <property type="match status" value="1"/>
</dbReference>
<dbReference type="GO" id="GO:0008909">
    <property type="term" value="F:isochorismate synthase activity"/>
    <property type="evidence" value="ECO:0007669"/>
    <property type="project" value="UniProtKB-EC"/>
</dbReference>
<dbReference type="Proteomes" id="UP000220251">
    <property type="component" value="Unassembled WGS sequence"/>
</dbReference>
<dbReference type="AlphaFoldDB" id="A0A0H5E4J4"/>
<dbReference type="OrthoDB" id="9803598at2"/>
<gene>
    <name evidence="2" type="primary">menF</name>
    <name evidence="2" type="ORF">ELAC_0783</name>
</gene>
<feature type="domain" description="Chorismate-utilising enzyme C-terminal" evidence="1">
    <location>
        <begin position="89"/>
        <end position="330"/>
    </location>
</feature>
<dbReference type="Gene3D" id="3.60.120.10">
    <property type="entry name" value="Anthranilate synthase"/>
    <property type="match status" value="1"/>
</dbReference>
<dbReference type="RefSeq" id="WP_098037984.1">
    <property type="nucleotide sequence ID" value="NZ_CWGJ01000011.1"/>
</dbReference>
<dbReference type="InterPro" id="IPR005801">
    <property type="entry name" value="ADC_synthase"/>
</dbReference>
<dbReference type="InterPro" id="IPR015890">
    <property type="entry name" value="Chorismate_C"/>
</dbReference>
<dbReference type="EC" id="5.4.4.2" evidence="2"/>
<name>A0A0H5E4J4_9BACT</name>
<evidence type="ECO:0000259" key="1">
    <source>
        <dbReference type="Pfam" id="PF00425"/>
    </source>
</evidence>